<comment type="caution">
    <text evidence="2">The sequence shown here is derived from an EMBL/GenBank/DDBJ whole genome shotgun (WGS) entry which is preliminary data.</text>
</comment>
<dbReference type="EMBL" id="BAAALD010000074">
    <property type="protein sequence ID" value="GAA1108741.1"/>
    <property type="molecule type" value="Genomic_DNA"/>
</dbReference>
<dbReference type="Proteomes" id="UP001499987">
    <property type="component" value="Unassembled WGS sequence"/>
</dbReference>
<protein>
    <submittedName>
        <fullName evidence="2">Uncharacterized protein</fullName>
    </submittedName>
</protein>
<feature type="compositionally biased region" description="Basic residues" evidence="1">
    <location>
        <begin position="82"/>
        <end position="92"/>
    </location>
</feature>
<feature type="region of interest" description="Disordered" evidence="1">
    <location>
        <begin position="1"/>
        <end position="21"/>
    </location>
</feature>
<accession>A0ABN1U089</accession>
<keyword evidence="3" id="KW-1185">Reference proteome</keyword>
<feature type="compositionally biased region" description="Low complexity" evidence="1">
    <location>
        <begin position="11"/>
        <end position="21"/>
    </location>
</feature>
<feature type="compositionally biased region" description="Pro residues" evidence="1">
    <location>
        <begin position="1"/>
        <end position="10"/>
    </location>
</feature>
<evidence type="ECO:0000313" key="2">
    <source>
        <dbReference type="EMBL" id="GAA1108741.1"/>
    </source>
</evidence>
<reference evidence="2 3" key="1">
    <citation type="journal article" date="2019" name="Int. J. Syst. Evol. Microbiol.">
        <title>The Global Catalogue of Microorganisms (GCM) 10K type strain sequencing project: providing services to taxonomists for standard genome sequencing and annotation.</title>
        <authorList>
            <consortium name="The Broad Institute Genomics Platform"/>
            <consortium name="The Broad Institute Genome Sequencing Center for Infectious Disease"/>
            <person name="Wu L."/>
            <person name="Ma J."/>
        </authorList>
    </citation>
    <scope>NUCLEOTIDE SEQUENCE [LARGE SCALE GENOMIC DNA]</scope>
    <source>
        <strain evidence="2 3">JCM 13002</strain>
    </source>
</reference>
<evidence type="ECO:0000256" key="1">
    <source>
        <dbReference type="SAM" id="MobiDB-lite"/>
    </source>
</evidence>
<feature type="region of interest" description="Disordered" evidence="1">
    <location>
        <begin position="80"/>
        <end position="100"/>
    </location>
</feature>
<proteinExistence type="predicted"/>
<name>A0ABN1U089_9ACTN</name>
<sequence length="100" mass="10996">MPEPIAPEPTTPTRSTRWTPSSCPMPSAVEFFRLAELNACTTFSGFFEWNSPGRIVSDPAIEKTSNALLALSTGNYLPIRRSGQKHTGRRTGKYLPVAAR</sequence>
<organism evidence="2 3">
    <name type="scientific">Kitasatospora arboriphila</name>
    <dbReference type="NCBI Taxonomy" id="258052"/>
    <lineage>
        <taxon>Bacteria</taxon>
        <taxon>Bacillati</taxon>
        <taxon>Actinomycetota</taxon>
        <taxon>Actinomycetes</taxon>
        <taxon>Kitasatosporales</taxon>
        <taxon>Streptomycetaceae</taxon>
        <taxon>Kitasatospora</taxon>
    </lineage>
</organism>
<gene>
    <name evidence="2" type="ORF">GCM10009663_58110</name>
</gene>
<evidence type="ECO:0000313" key="3">
    <source>
        <dbReference type="Proteomes" id="UP001499987"/>
    </source>
</evidence>